<keyword evidence="6 8" id="KW-0456">Lyase</keyword>
<dbReference type="Pfam" id="PF00484">
    <property type="entry name" value="Pro_CA"/>
    <property type="match status" value="1"/>
</dbReference>
<evidence type="ECO:0000256" key="6">
    <source>
        <dbReference type="ARBA" id="ARBA00023239"/>
    </source>
</evidence>
<dbReference type="PANTHER" id="PTHR11002:SF76">
    <property type="entry name" value="CARBONIC ANHYDRASE"/>
    <property type="match status" value="1"/>
</dbReference>
<proteinExistence type="inferred from homology"/>
<dbReference type="InterPro" id="IPR001765">
    <property type="entry name" value="Carbonic_anhydrase"/>
</dbReference>
<sequence length="224" mass="24909">MTDFPNRLLAGYRNFMSGRYTDERERYRLLAEKGQKPHTLLIACCDSRAAPETIFDCGPGELFVVRNVANMVPRYEPDSQFHGTSAAIEYAVQVLEIDNIVVMGHGRCGGIQAALDPNLEPLSPGDFIGRWMSLVRPAAEQIQSNNLMTASERQTALERVSIRNSIANLKTFPFVRNGIETGALDVHGAWFDISTGELWVMDEQGDFMRPELNGVDVQAEQTSA</sequence>
<dbReference type="RefSeq" id="WP_248684251.1">
    <property type="nucleotide sequence ID" value="NZ_JALPRY010000021.1"/>
</dbReference>
<comment type="cofactor">
    <cofactor evidence="1">
        <name>Zn(2+)</name>
        <dbReference type="ChEBI" id="CHEBI:29105"/>
    </cofactor>
</comment>
<keyword evidence="4" id="KW-0479">Metal-binding</keyword>
<evidence type="ECO:0000256" key="3">
    <source>
        <dbReference type="ARBA" id="ARBA00012925"/>
    </source>
</evidence>
<organism evidence="9 10">
    <name type="scientific">Neorhizobium turbinariae</name>
    <dbReference type="NCBI Taxonomy" id="2937795"/>
    <lineage>
        <taxon>Bacteria</taxon>
        <taxon>Pseudomonadati</taxon>
        <taxon>Pseudomonadota</taxon>
        <taxon>Alphaproteobacteria</taxon>
        <taxon>Hyphomicrobiales</taxon>
        <taxon>Rhizobiaceae</taxon>
        <taxon>Rhizobium/Agrobacterium group</taxon>
        <taxon>Neorhizobium</taxon>
    </lineage>
</organism>
<evidence type="ECO:0000256" key="8">
    <source>
        <dbReference type="RuleBase" id="RU003956"/>
    </source>
</evidence>
<dbReference type="InterPro" id="IPR045066">
    <property type="entry name" value="Beta_CA_cladeB"/>
</dbReference>
<dbReference type="Gene3D" id="3.40.1050.10">
    <property type="entry name" value="Carbonic anhydrase"/>
    <property type="match status" value="1"/>
</dbReference>
<evidence type="ECO:0000313" key="9">
    <source>
        <dbReference type="EMBL" id="MCK8781852.1"/>
    </source>
</evidence>
<evidence type="ECO:0000256" key="2">
    <source>
        <dbReference type="ARBA" id="ARBA00006217"/>
    </source>
</evidence>
<dbReference type="CDD" id="cd00884">
    <property type="entry name" value="beta_CA_cladeB"/>
    <property type="match status" value="1"/>
</dbReference>
<dbReference type="SUPFAM" id="SSF53056">
    <property type="entry name" value="beta-carbonic anhydrase, cab"/>
    <property type="match status" value="1"/>
</dbReference>
<keyword evidence="5 8" id="KW-0862">Zinc</keyword>
<dbReference type="Proteomes" id="UP001202827">
    <property type="component" value="Unassembled WGS sequence"/>
</dbReference>
<evidence type="ECO:0000256" key="4">
    <source>
        <dbReference type="ARBA" id="ARBA00022723"/>
    </source>
</evidence>
<name>A0ABT0IVE9_9HYPH</name>
<dbReference type="PROSITE" id="PS00705">
    <property type="entry name" value="PROK_CO2_ANHYDRASE_2"/>
    <property type="match status" value="1"/>
</dbReference>
<dbReference type="PANTHER" id="PTHR11002">
    <property type="entry name" value="CARBONIC ANHYDRASE"/>
    <property type="match status" value="1"/>
</dbReference>
<comment type="catalytic activity">
    <reaction evidence="7 8">
        <text>hydrogencarbonate + H(+) = CO2 + H2O</text>
        <dbReference type="Rhea" id="RHEA:10748"/>
        <dbReference type="ChEBI" id="CHEBI:15377"/>
        <dbReference type="ChEBI" id="CHEBI:15378"/>
        <dbReference type="ChEBI" id="CHEBI:16526"/>
        <dbReference type="ChEBI" id="CHEBI:17544"/>
        <dbReference type="EC" id="4.2.1.1"/>
    </reaction>
</comment>
<dbReference type="InterPro" id="IPR015892">
    <property type="entry name" value="Carbonic_anhydrase_CS"/>
</dbReference>
<evidence type="ECO:0000256" key="5">
    <source>
        <dbReference type="ARBA" id="ARBA00022833"/>
    </source>
</evidence>
<reference evidence="9 10" key="1">
    <citation type="submission" date="2022-04" db="EMBL/GenBank/DDBJ databases">
        <title>Rhizobium coralii sp. nov., isolated from coral Turbinaria peltata.</title>
        <authorList>
            <person name="Sun H."/>
        </authorList>
    </citation>
    <scope>NUCLEOTIDE SEQUENCE [LARGE SCALE GENOMIC DNA]</scope>
    <source>
        <strain evidence="9 10">NTR19</strain>
    </source>
</reference>
<comment type="caution">
    <text evidence="9">The sequence shown here is derived from an EMBL/GenBank/DDBJ whole genome shotgun (WGS) entry which is preliminary data.</text>
</comment>
<dbReference type="InterPro" id="IPR036874">
    <property type="entry name" value="Carbonic_anhydrase_sf"/>
</dbReference>
<comment type="function">
    <text evidence="8">Reversible hydration of carbon dioxide.</text>
</comment>
<comment type="similarity">
    <text evidence="2 8">Belongs to the beta-class carbonic anhydrase family.</text>
</comment>
<accession>A0ABT0IVE9</accession>
<dbReference type="SMART" id="SM00947">
    <property type="entry name" value="Pro_CA"/>
    <property type="match status" value="1"/>
</dbReference>
<evidence type="ECO:0000313" key="10">
    <source>
        <dbReference type="Proteomes" id="UP001202827"/>
    </source>
</evidence>
<keyword evidence="10" id="KW-1185">Reference proteome</keyword>
<dbReference type="EC" id="4.2.1.1" evidence="3 8"/>
<protein>
    <recommendedName>
        <fullName evidence="3 8">Carbonic anhydrase</fullName>
        <ecNumber evidence="3 8">4.2.1.1</ecNumber>
    </recommendedName>
    <alternativeName>
        <fullName evidence="8">Carbonate dehydratase</fullName>
    </alternativeName>
</protein>
<evidence type="ECO:0000256" key="7">
    <source>
        <dbReference type="ARBA" id="ARBA00048348"/>
    </source>
</evidence>
<dbReference type="EMBL" id="JALPRY010000021">
    <property type="protein sequence ID" value="MCK8781852.1"/>
    <property type="molecule type" value="Genomic_DNA"/>
</dbReference>
<evidence type="ECO:0000256" key="1">
    <source>
        <dbReference type="ARBA" id="ARBA00001947"/>
    </source>
</evidence>
<gene>
    <name evidence="9" type="ORF">M0654_17870</name>
</gene>